<name>A0ABV9MZW5_9ENTE</name>
<feature type="transmembrane region" description="Helical" evidence="1">
    <location>
        <begin position="66"/>
        <end position="86"/>
    </location>
</feature>
<dbReference type="Pfam" id="PF02325">
    <property type="entry name" value="CCB3_YggT"/>
    <property type="match status" value="1"/>
</dbReference>
<dbReference type="RefSeq" id="WP_239576034.1">
    <property type="nucleotide sequence ID" value="NZ_JAFBFD010000003.1"/>
</dbReference>
<protein>
    <submittedName>
        <fullName evidence="2">YggT family protein</fullName>
    </submittedName>
</protein>
<keyword evidence="1" id="KW-0812">Transmembrane</keyword>
<proteinExistence type="predicted"/>
<dbReference type="InterPro" id="IPR003425">
    <property type="entry name" value="CCB3/YggT"/>
</dbReference>
<gene>
    <name evidence="2" type="ORF">ACFO5I_12730</name>
</gene>
<organism evidence="2 3">
    <name type="scientific">Enterococcus lemanii</name>
    <dbReference type="NCBI Taxonomy" id="1159752"/>
    <lineage>
        <taxon>Bacteria</taxon>
        <taxon>Bacillati</taxon>
        <taxon>Bacillota</taxon>
        <taxon>Bacilli</taxon>
        <taxon>Lactobacillales</taxon>
        <taxon>Enterococcaceae</taxon>
        <taxon>Enterococcus</taxon>
    </lineage>
</organism>
<sequence length="93" mass="10635">MVALFWLLSLFSKVVYLYTVLLVVYALLSWFPGGYQSPFGRLLSKICEPYLSLFDHVNLSFGPVNFNIAFAIIVLQLASQALILLLQRLIYLF</sequence>
<dbReference type="Proteomes" id="UP001595969">
    <property type="component" value="Unassembled WGS sequence"/>
</dbReference>
<evidence type="ECO:0000256" key="1">
    <source>
        <dbReference type="SAM" id="Phobius"/>
    </source>
</evidence>
<evidence type="ECO:0000313" key="3">
    <source>
        <dbReference type="Proteomes" id="UP001595969"/>
    </source>
</evidence>
<comment type="caution">
    <text evidence="2">The sequence shown here is derived from an EMBL/GenBank/DDBJ whole genome shotgun (WGS) entry which is preliminary data.</text>
</comment>
<dbReference type="EMBL" id="JBHSGS010000065">
    <property type="protein sequence ID" value="MFC4720589.1"/>
    <property type="molecule type" value="Genomic_DNA"/>
</dbReference>
<evidence type="ECO:0000313" key="2">
    <source>
        <dbReference type="EMBL" id="MFC4720589.1"/>
    </source>
</evidence>
<accession>A0ABV9MZW5</accession>
<feature type="transmembrane region" description="Helical" evidence="1">
    <location>
        <begin position="7"/>
        <end position="31"/>
    </location>
</feature>
<keyword evidence="1" id="KW-0472">Membrane</keyword>
<reference evidence="3" key="1">
    <citation type="journal article" date="2019" name="Int. J. Syst. Evol. Microbiol.">
        <title>The Global Catalogue of Microorganisms (GCM) 10K type strain sequencing project: providing services to taxonomists for standard genome sequencing and annotation.</title>
        <authorList>
            <consortium name="The Broad Institute Genomics Platform"/>
            <consortium name="The Broad Institute Genome Sequencing Center for Infectious Disease"/>
            <person name="Wu L."/>
            <person name="Ma J."/>
        </authorList>
    </citation>
    <scope>NUCLEOTIDE SEQUENCE [LARGE SCALE GENOMIC DNA]</scope>
    <source>
        <strain evidence="3">CGMCC 1.19032</strain>
    </source>
</reference>
<keyword evidence="3" id="KW-1185">Reference proteome</keyword>
<keyword evidence="1" id="KW-1133">Transmembrane helix</keyword>